<sequence>MERYVPVEYTSSPIVDILSSTSQECRPTPNTAPTFAIRSVTCCASGSGSSSSPCRNDDDNRSSADQSAEEMPPWKNGERTENTGDELDARSYDDEFKQEAQTSNSFDDGPDQIALLERIVRTHPVWYLQHVNRSVAVHLLRPMQPGVCHFPLESRFSSYYVAKFLSSQKFSCTFKVFIVRASSKKNSMALSIRLDNPSSADIDHYLIQTDKRTRQVHLQASPFRFKSLPLLIEHYCTHGEELQVRLSLPVAIRECPSTRQLQSIALMGQGRLFLNPHTEILFAQRKFQSASNHQMSLGLISQ</sequence>
<accession>A0A0M3K740</accession>
<reference evidence="6" key="1">
    <citation type="submission" date="2017-02" db="UniProtKB">
        <authorList>
            <consortium name="WormBaseParasite"/>
        </authorList>
    </citation>
    <scope>IDENTIFICATION</scope>
</reference>
<keyword evidence="5" id="KW-1185">Reference proteome</keyword>
<reference evidence="4 5" key="2">
    <citation type="submission" date="2018-11" db="EMBL/GenBank/DDBJ databases">
        <authorList>
            <consortium name="Pathogen Informatics"/>
        </authorList>
    </citation>
    <scope>NUCLEOTIDE SEQUENCE [LARGE SCALE GENOMIC DNA]</scope>
</reference>
<feature type="domain" description="SH2" evidence="3">
    <location>
        <begin position="126"/>
        <end position="250"/>
    </location>
</feature>
<evidence type="ECO:0000313" key="6">
    <source>
        <dbReference type="WBParaSite" id="ASIM_0001678101-mRNA-1"/>
    </source>
</evidence>
<dbReference type="WBParaSite" id="ASIM_0001678101-mRNA-1">
    <property type="protein sequence ID" value="ASIM_0001678101-mRNA-1"/>
    <property type="gene ID" value="ASIM_0001678101"/>
</dbReference>
<gene>
    <name evidence="4" type="ORF">ASIM_LOCUS16188</name>
</gene>
<dbReference type="PRINTS" id="PR00401">
    <property type="entry name" value="SH2DOMAIN"/>
</dbReference>
<dbReference type="Gene3D" id="3.30.505.10">
    <property type="entry name" value="SH2 domain"/>
    <property type="match status" value="1"/>
</dbReference>
<evidence type="ECO:0000313" key="5">
    <source>
        <dbReference type="Proteomes" id="UP000267096"/>
    </source>
</evidence>
<dbReference type="EMBL" id="UYRR01032885">
    <property type="protein sequence ID" value="VDK57098.1"/>
    <property type="molecule type" value="Genomic_DNA"/>
</dbReference>
<protein>
    <submittedName>
        <fullName evidence="6">SH2 domain-containing protein</fullName>
    </submittedName>
</protein>
<dbReference type="AlphaFoldDB" id="A0A0M3K740"/>
<evidence type="ECO:0000313" key="4">
    <source>
        <dbReference type="EMBL" id="VDK57098.1"/>
    </source>
</evidence>
<dbReference type="PROSITE" id="PS50001">
    <property type="entry name" value="SH2"/>
    <property type="match status" value="1"/>
</dbReference>
<evidence type="ECO:0000259" key="3">
    <source>
        <dbReference type="PROSITE" id="PS50001"/>
    </source>
</evidence>
<keyword evidence="1" id="KW-0727">SH2 domain</keyword>
<dbReference type="InterPro" id="IPR000980">
    <property type="entry name" value="SH2"/>
</dbReference>
<dbReference type="Proteomes" id="UP000267096">
    <property type="component" value="Unassembled WGS sequence"/>
</dbReference>
<evidence type="ECO:0000256" key="2">
    <source>
        <dbReference type="SAM" id="MobiDB-lite"/>
    </source>
</evidence>
<dbReference type="CDD" id="cd00173">
    <property type="entry name" value="SH2"/>
    <property type="match status" value="1"/>
</dbReference>
<organism evidence="6">
    <name type="scientific">Anisakis simplex</name>
    <name type="common">Herring worm</name>
    <dbReference type="NCBI Taxonomy" id="6269"/>
    <lineage>
        <taxon>Eukaryota</taxon>
        <taxon>Metazoa</taxon>
        <taxon>Ecdysozoa</taxon>
        <taxon>Nematoda</taxon>
        <taxon>Chromadorea</taxon>
        <taxon>Rhabditida</taxon>
        <taxon>Spirurina</taxon>
        <taxon>Ascaridomorpha</taxon>
        <taxon>Ascaridoidea</taxon>
        <taxon>Anisakidae</taxon>
        <taxon>Anisakis</taxon>
        <taxon>Anisakis simplex complex</taxon>
    </lineage>
</organism>
<proteinExistence type="predicted"/>
<dbReference type="SMART" id="SM00252">
    <property type="entry name" value="SH2"/>
    <property type="match status" value="1"/>
</dbReference>
<dbReference type="SUPFAM" id="SSF55550">
    <property type="entry name" value="SH2 domain"/>
    <property type="match status" value="1"/>
</dbReference>
<name>A0A0M3K740_ANISI</name>
<evidence type="ECO:0000256" key="1">
    <source>
        <dbReference type="PROSITE-ProRule" id="PRU00191"/>
    </source>
</evidence>
<dbReference type="OrthoDB" id="21085at2759"/>
<feature type="region of interest" description="Disordered" evidence="2">
    <location>
        <begin position="46"/>
        <end position="85"/>
    </location>
</feature>
<feature type="compositionally biased region" description="Basic and acidic residues" evidence="2">
    <location>
        <begin position="76"/>
        <end position="85"/>
    </location>
</feature>
<dbReference type="InterPro" id="IPR036860">
    <property type="entry name" value="SH2_dom_sf"/>
</dbReference>
<dbReference type="Pfam" id="PF00017">
    <property type="entry name" value="SH2"/>
    <property type="match status" value="1"/>
</dbReference>